<dbReference type="SUPFAM" id="SSF82866">
    <property type="entry name" value="Multidrug efflux transporter AcrB transmembrane domain"/>
    <property type="match status" value="2"/>
</dbReference>
<feature type="transmembrane region" description="Helical" evidence="6">
    <location>
        <begin position="234"/>
        <end position="252"/>
    </location>
</feature>
<feature type="transmembrane region" description="Helical" evidence="6">
    <location>
        <begin position="332"/>
        <end position="355"/>
    </location>
</feature>
<dbReference type="OrthoDB" id="9805018at2"/>
<feature type="transmembrane region" description="Helical" evidence="6">
    <location>
        <begin position="716"/>
        <end position="737"/>
    </location>
</feature>
<dbReference type="RefSeq" id="WP_073210657.1">
    <property type="nucleotide sequence ID" value="NZ_FRBD01000023.1"/>
</dbReference>
<organism evidence="8 9">
    <name type="scientific">Xylanibacter ruminicola</name>
    <name type="common">Prevotella ruminicola</name>
    <dbReference type="NCBI Taxonomy" id="839"/>
    <lineage>
        <taxon>Bacteria</taxon>
        <taxon>Pseudomonadati</taxon>
        <taxon>Bacteroidota</taxon>
        <taxon>Bacteroidia</taxon>
        <taxon>Bacteroidales</taxon>
        <taxon>Prevotellaceae</taxon>
        <taxon>Xylanibacter</taxon>
    </lineage>
</organism>
<evidence type="ECO:0000256" key="6">
    <source>
        <dbReference type="SAM" id="Phobius"/>
    </source>
</evidence>
<dbReference type="PANTHER" id="PTHR33406">
    <property type="entry name" value="MEMBRANE PROTEIN MJ1562-RELATED"/>
    <property type="match status" value="1"/>
</dbReference>
<dbReference type="Pfam" id="PF03176">
    <property type="entry name" value="MMPL"/>
    <property type="match status" value="2"/>
</dbReference>
<evidence type="ECO:0000256" key="1">
    <source>
        <dbReference type="ARBA" id="ARBA00004651"/>
    </source>
</evidence>
<keyword evidence="2" id="KW-1003">Cell membrane</keyword>
<dbReference type="Proteomes" id="UP000184130">
    <property type="component" value="Unassembled WGS sequence"/>
</dbReference>
<feature type="transmembrane region" description="Helical" evidence="6">
    <location>
        <begin position="648"/>
        <end position="668"/>
    </location>
</feature>
<dbReference type="PANTHER" id="PTHR33406:SF13">
    <property type="entry name" value="MEMBRANE PROTEIN YDFJ"/>
    <property type="match status" value="1"/>
</dbReference>
<keyword evidence="4 6" id="KW-1133">Transmembrane helix</keyword>
<reference evidence="8 9" key="1">
    <citation type="submission" date="2016-11" db="EMBL/GenBank/DDBJ databases">
        <authorList>
            <person name="Jaros S."/>
            <person name="Januszkiewicz K."/>
            <person name="Wedrychowicz H."/>
        </authorList>
    </citation>
    <scope>NUCLEOTIDE SEQUENCE [LARGE SCALE GENOMIC DNA]</scope>
    <source>
        <strain evidence="8 9">KHT3</strain>
    </source>
</reference>
<evidence type="ECO:0000313" key="9">
    <source>
        <dbReference type="Proteomes" id="UP000184130"/>
    </source>
</evidence>
<feature type="transmembrane region" description="Helical" evidence="6">
    <location>
        <begin position="361"/>
        <end position="384"/>
    </location>
</feature>
<evidence type="ECO:0000256" key="5">
    <source>
        <dbReference type="ARBA" id="ARBA00023136"/>
    </source>
</evidence>
<evidence type="ECO:0000256" key="2">
    <source>
        <dbReference type="ARBA" id="ARBA00022475"/>
    </source>
</evidence>
<dbReference type="InterPro" id="IPR050545">
    <property type="entry name" value="Mycobact_MmpL"/>
</dbReference>
<sequence>MKIERINELFARFAEQLLRVHWMALCAFVLLIVISVVGMNRMVKETSFDDYFIEDDPMLIKTEEFKSHFGNDYYVGVLTQCNNHFTKKNLTTLRALSNELLDSLSYADKVTSLTDIEFMVGSEDGMTIEQIVPDEIPEDGTAAMDSIRARAYSKPHVARKLVSAKGDLSWIMVKLRAFPKDSVWKKTSTVAPDIITGEEVEHIIKKPEYASLHPKGTGMPYVTHCKTVYIGKEMGRLMMIATLICMVVMLCMTRSLRGVIAPIISVMGGLFITYGIAGFTQMYVDSTVLMIPTILSFAVAIAYNIHIFSYFRGRMRIHGERQKAIVETMKEIGWSVFFCGFTTLVSLLSFLVIPIRPMHCVGVISSMSVLFVLLTSLVITPVLLSFGKNKRPIEGFTEDSDTRWTKAMVNLSDAVLRNPHKIGWSFLVVCILLCIGLWKIEAAFDIERTMGENVPYVKEVMNVGRSELGSLYSYDLIVELPNDDEAKEPDNLKHLDELQQKVADYKLTKRTTSILDILKDLNQTLNNGDTAYYRIPDTEEEVAQMMVLYENAGGTESEYWMDYDYRRLRLMVEISDFNSAQVEREMQQIQADAEKLFPDAKITIVGNIPQYVTMMQYLVRGQMLSFVISILIIGVILMIAFQSIRVGLIGLIPNMMPAIFVGGYMGWMGVPLDMMTATLLPMMLGMAVDDTIHFINHSKLEFDRTNLYHSAIRRTFRVVGVAIVITSIITSAVFASFCSSACIMCINFGLTAIIGIMSALAADLLITPILVSKCKVFGKRSEK</sequence>
<evidence type="ECO:0000256" key="3">
    <source>
        <dbReference type="ARBA" id="ARBA00022692"/>
    </source>
</evidence>
<evidence type="ECO:0000259" key="7">
    <source>
        <dbReference type="PROSITE" id="PS50156"/>
    </source>
</evidence>
<feature type="transmembrane region" description="Helical" evidence="6">
    <location>
        <begin position="623"/>
        <end position="641"/>
    </location>
</feature>
<feature type="transmembrane region" description="Helical" evidence="6">
    <location>
        <begin position="749"/>
        <end position="771"/>
    </location>
</feature>
<gene>
    <name evidence="8" type="ORF">SAMN05216463_12317</name>
</gene>
<feature type="transmembrane region" description="Helical" evidence="6">
    <location>
        <begin position="289"/>
        <end position="311"/>
    </location>
</feature>
<protein>
    <recommendedName>
        <fullName evidence="7">SSD domain-containing protein</fullName>
    </recommendedName>
</protein>
<dbReference type="GO" id="GO:0005886">
    <property type="term" value="C:plasma membrane"/>
    <property type="evidence" value="ECO:0007669"/>
    <property type="project" value="UniProtKB-SubCell"/>
</dbReference>
<dbReference type="Gene3D" id="1.20.1640.10">
    <property type="entry name" value="Multidrug efflux transporter AcrB transmembrane domain"/>
    <property type="match status" value="2"/>
</dbReference>
<feature type="transmembrane region" description="Helical" evidence="6">
    <location>
        <begin position="20"/>
        <end position="39"/>
    </location>
</feature>
<dbReference type="AlphaFoldDB" id="A0A1M6XZN9"/>
<evidence type="ECO:0000313" key="8">
    <source>
        <dbReference type="EMBL" id="SHL11285.1"/>
    </source>
</evidence>
<evidence type="ECO:0000256" key="4">
    <source>
        <dbReference type="ARBA" id="ARBA00022989"/>
    </source>
</evidence>
<proteinExistence type="predicted"/>
<dbReference type="EMBL" id="FRBD01000023">
    <property type="protein sequence ID" value="SHL11285.1"/>
    <property type="molecule type" value="Genomic_DNA"/>
</dbReference>
<feature type="transmembrane region" description="Helical" evidence="6">
    <location>
        <begin position="674"/>
        <end position="695"/>
    </location>
</feature>
<accession>A0A1M6XZN9</accession>
<name>A0A1M6XZN9_XYLRU</name>
<dbReference type="InterPro" id="IPR004869">
    <property type="entry name" value="MMPL_dom"/>
</dbReference>
<keyword evidence="3 6" id="KW-0812">Transmembrane</keyword>
<feature type="domain" description="SSD" evidence="7">
    <location>
        <begin position="260"/>
        <end position="386"/>
    </location>
</feature>
<dbReference type="InterPro" id="IPR000731">
    <property type="entry name" value="SSD"/>
</dbReference>
<feature type="transmembrane region" description="Helical" evidence="6">
    <location>
        <begin position="259"/>
        <end position="277"/>
    </location>
</feature>
<comment type="subcellular location">
    <subcellularLocation>
        <location evidence="1">Cell membrane</location>
        <topology evidence="1">Multi-pass membrane protein</topology>
    </subcellularLocation>
</comment>
<feature type="transmembrane region" description="Helical" evidence="6">
    <location>
        <begin position="422"/>
        <end position="440"/>
    </location>
</feature>
<dbReference type="PROSITE" id="PS50156">
    <property type="entry name" value="SSD"/>
    <property type="match status" value="1"/>
</dbReference>
<keyword evidence="5 6" id="KW-0472">Membrane</keyword>